<keyword evidence="5" id="KW-1185">Reference proteome</keyword>
<dbReference type="InterPro" id="IPR024956">
    <property type="entry name" value="tRNAHis_GuaTrfase_cat"/>
</dbReference>
<evidence type="ECO:0000259" key="3">
    <source>
        <dbReference type="Pfam" id="PF04446"/>
    </source>
</evidence>
<reference evidence="4" key="1">
    <citation type="submission" date="2023-01" db="EMBL/GenBank/DDBJ databases">
        <authorList>
            <person name="Piombo E."/>
        </authorList>
    </citation>
    <scope>NUCLEOTIDE SEQUENCE</scope>
</reference>
<proteinExistence type="predicted"/>
<dbReference type="GO" id="GO:0000287">
    <property type="term" value="F:magnesium ion binding"/>
    <property type="evidence" value="ECO:0007669"/>
    <property type="project" value="InterPro"/>
</dbReference>
<dbReference type="Pfam" id="PF04446">
    <property type="entry name" value="Thg1"/>
    <property type="match status" value="1"/>
</dbReference>
<feature type="domain" description="tRNAHis guanylyltransferase catalytic" evidence="3">
    <location>
        <begin position="23"/>
        <end position="160"/>
    </location>
</feature>
<dbReference type="InterPro" id="IPR038469">
    <property type="entry name" value="tRNAHis_GuaTrfase_Thg1_sf"/>
</dbReference>
<evidence type="ECO:0000256" key="2">
    <source>
        <dbReference type="ARBA" id="ARBA00032480"/>
    </source>
</evidence>
<evidence type="ECO:0000313" key="5">
    <source>
        <dbReference type="Proteomes" id="UP001160390"/>
    </source>
</evidence>
<dbReference type="AlphaFoldDB" id="A0AA35M0P8"/>
<comment type="caution">
    <text evidence="4">The sequence shown here is derived from an EMBL/GenBank/DDBJ whole genome shotgun (WGS) entry which is preliminary data.</text>
</comment>
<dbReference type="GO" id="GO:0006400">
    <property type="term" value="P:tRNA modification"/>
    <property type="evidence" value="ECO:0007669"/>
    <property type="project" value="InterPro"/>
</dbReference>
<gene>
    <name evidence="4" type="ORF">CCHLO57077_00013092</name>
</gene>
<name>A0AA35M0P8_9HYPO</name>
<dbReference type="Gene3D" id="3.30.70.3000">
    <property type="match status" value="1"/>
</dbReference>
<dbReference type="Proteomes" id="UP001160390">
    <property type="component" value="Unassembled WGS sequence"/>
</dbReference>
<dbReference type="EMBL" id="CABFNP030000812">
    <property type="protein sequence ID" value="CAI6087949.1"/>
    <property type="molecule type" value="Genomic_DNA"/>
</dbReference>
<dbReference type="PANTHER" id="PTHR12729:SF1">
    <property type="entry name" value="TRNAHIS GUANYLYLTRANSFERASE CATALYTIC DOMAIN-CONTAINING PROTEIN"/>
    <property type="match status" value="1"/>
</dbReference>
<evidence type="ECO:0000313" key="4">
    <source>
        <dbReference type="EMBL" id="CAI6087949.1"/>
    </source>
</evidence>
<protein>
    <recommendedName>
        <fullName evidence="1">tRNA(His) guanylyltransferase</fullName>
    </recommendedName>
    <alternativeName>
        <fullName evidence="2">tRNA-histidine guanylyltransferase</fullName>
    </alternativeName>
</protein>
<organism evidence="4 5">
    <name type="scientific">Clonostachys chloroleuca</name>
    <dbReference type="NCBI Taxonomy" id="1926264"/>
    <lineage>
        <taxon>Eukaryota</taxon>
        <taxon>Fungi</taxon>
        <taxon>Dikarya</taxon>
        <taxon>Ascomycota</taxon>
        <taxon>Pezizomycotina</taxon>
        <taxon>Sordariomycetes</taxon>
        <taxon>Hypocreomycetidae</taxon>
        <taxon>Hypocreales</taxon>
        <taxon>Bionectriaceae</taxon>
        <taxon>Clonostachys</taxon>
    </lineage>
</organism>
<dbReference type="GO" id="GO:0008193">
    <property type="term" value="F:tRNA guanylyltransferase activity"/>
    <property type="evidence" value="ECO:0007669"/>
    <property type="project" value="InterPro"/>
</dbReference>
<accession>A0AA35M0P8</accession>
<dbReference type="PANTHER" id="PTHR12729">
    <property type="entry name" value="TRNA(HIS) GUANYLYLTRANSFERASE-RELATED"/>
    <property type="match status" value="1"/>
</dbReference>
<dbReference type="InterPro" id="IPR007537">
    <property type="entry name" value="tRNAHis_GuaTrfase_Thg1"/>
</dbReference>
<evidence type="ECO:0000256" key="1">
    <source>
        <dbReference type="ARBA" id="ARBA00015443"/>
    </source>
</evidence>
<sequence length="296" mass="33478">MVIERLEQPVVAGSEKPRMTLAARMKQYEAATEINLEPSQPVILRLDGHAFSKFTASFSKPFDERLHKAMVKTCADLLDSYPAATLAYTQSDEITLVFLNGVESFNDRAMKIVTLAAGFCSVHFYSHLITALAESPDPPIKKDIGSLPLPHFDGRIFNVPTVEECLNNVLWRCRGDAVRNSVSAFARSFFSTRELHGKNQEEMIEMVRREKGVVYREAVPRWALEGSIVKKTLVELEAVNKKTGERAIATRTRTMCEDRGITEFSDASLALVKEKHWPWLRKLSEFGHVLTVRKTY</sequence>